<dbReference type="InterPro" id="IPR036875">
    <property type="entry name" value="Znf_CCHC_sf"/>
</dbReference>
<dbReference type="Proteomes" id="UP001652628">
    <property type="component" value="Unplaced"/>
</dbReference>
<dbReference type="SUPFAM" id="SSF57756">
    <property type="entry name" value="Retrovirus zinc finger-like domains"/>
    <property type="match status" value="1"/>
</dbReference>
<dbReference type="InterPro" id="IPR021109">
    <property type="entry name" value="Peptidase_aspartic_dom_sf"/>
</dbReference>
<sequence>MPTGTFGDVTADANRAIFLKRKATALFNRVERLVDSLSSAALTSCDESGLHVRLELIDELQESFKKVLGELEELDLEEIESDLSEKFDDILVTLKSSVRSEISKRTSQLLSHSTFADGITPGVFGPQQRQPRHRAALLPPLELPKFAGGYANWSDFYSMFTTIIDSHPDLTNVEKLQHLRSCLRDAALETIRSLEISDGNYAIALDLLKNRFDNRRLVFQAHIIEILGLKAVQSGSVSTLRDLSDKFNAHIRALKGLGTTEQIAGCIIVQVLFQRLDPASQAKWEERLEDPAFVNLIPTWESMASFLEQRCRTLETMDFAMANYTPGNQVGSNRIPNARRSAFVASNANPWICIFCYDTGHSISYCQNFKILSPANRLQEAKRLGLCINCLKVGHQVRQCNSSSCRSCGSKHHTLLHLGNSPSFPSQEGAQLQEALPSASPSALPSTSTALIAQEFSNDIVLLATASILVKNRSGVFVPCRALLDSGSQLHLITSRFANQLQVKKVKSSASVTGVGDSSFVTDGHSVNITIQSRTSEYSANITAVIAPNITER</sequence>
<dbReference type="RefSeq" id="XP_065724842.2">
    <property type="nucleotide sequence ID" value="XM_065868770.2"/>
</dbReference>
<dbReference type="GO" id="GO:0015074">
    <property type="term" value="P:DNA integration"/>
    <property type="evidence" value="ECO:0007669"/>
    <property type="project" value="InterPro"/>
</dbReference>
<dbReference type="Pfam" id="PF03564">
    <property type="entry name" value="DUF1759"/>
    <property type="match status" value="1"/>
</dbReference>
<dbReference type="PANTHER" id="PTHR47331:SF1">
    <property type="entry name" value="GAG-LIKE PROTEIN"/>
    <property type="match status" value="1"/>
</dbReference>
<evidence type="ECO:0000259" key="1">
    <source>
        <dbReference type="SMART" id="SM00343"/>
    </source>
</evidence>
<organism evidence="2 3">
    <name type="scientific">Drosophila suzukii</name>
    <name type="common">Spotted-wing drosophila fruit fly</name>
    <dbReference type="NCBI Taxonomy" id="28584"/>
    <lineage>
        <taxon>Eukaryota</taxon>
        <taxon>Metazoa</taxon>
        <taxon>Ecdysozoa</taxon>
        <taxon>Arthropoda</taxon>
        <taxon>Hexapoda</taxon>
        <taxon>Insecta</taxon>
        <taxon>Pterygota</taxon>
        <taxon>Neoptera</taxon>
        <taxon>Endopterygota</taxon>
        <taxon>Diptera</taxon>
        <taxon>Brachycera</taxon>
        <taxon>Muscomorpha</taxon>
        <taxon>Ephydroidea</taxon>
        <taxon>Drosophilidae</taxon>
        <taxon>Drosophila</taxon>
        <taxon>Sophophora</taxon>
    </lineage>
</organism>
<dbReference type="InterPro" id="IPR005312">
    <property type="entry name" value="DUF1759"/>
</dbReference>
<dbReference type="GeneID" id="118878453"/>
<feature type="domain" description="CCHC-type" evidence="1">
    <location>
        <begin position="352"/>
        <end position="368"/>
    </location>
</feature>
<dbReference type="GO" id="GO:0003676">
    <property type="term" value="F:nucleic acid binding"/>
    <property type="evidence" value="ECO:0007669"/>
    <property type="project" value="InterPro"/>
</dbReference>
<accession>A0AB40DNB4</accession>
<gene>
    <name evidence="3" type="primary">LOC118878453</name>
</gene>
<dbReference type="GO" id="GO:0008270">
    <property type="term" value="F:zinc ion binding"/>
    <property type="evidence" value="ECO:0007669"/>
    <property type="project" value="InterPro"/>
</dbReference>
<dbReference type="CDD" id="cd00303">
    <property type="entry name" value="retropepsin_like"/>
    <property type="match status" value="1"/>
</dbReference>
<name>A0AB40DNB4_DROSZ</name>
<evidence type="ECO:0000313" key="2">
    <source>
        <dbReference type="Proteomes" id="UP001652628"/>
    </source>
</evidence>
<protein>
    <submittedName>
        <fullName evidence="3">Uncharacterized protein isoform X1</fullName>
    </submittedName>
</protein>
<dbReference type="GO" id="GO:0042575">
    <property type="term" value="C:DNA polymerase complex"/>
    <property type="evidence" value="ECO:0007669"/>
    <property type="project" value="UniProtKB-ARBA"/>
</dbReference>
<dbReference type="PANTHER" id="PTHR47331">
    <property type="entry name" value="PHD-TYPE DOMAIN-CONTAINING PROTEIN"/>
    <property type="match status" value="1"/>
</dbReference>
<dbReference type="InterPro" id="IPR001878">
    <property type="entry name" value="Znf_CCHC"/>
</dbReference>
<feature type="domain" description="CCHC-type" evidence="1">
    <location>
        <begin position="386"/>
        <end position="402"/>
    </location>
</feature>
<reference evidence="3" key="1">
    <citation type="submission" date="2025-08" db="UniProtKB">
        <authorList>
            <consortium name="RefSeq"/>
        </authorList>
    </citation>
    <scope>IDENTIFICATION</scope>
</reference>
<dbReference type="SMART" id="SM00343">
    <property type="entry name" value="ZnF_C2HC"/>
    <property type="match status" value="2"/>
</dbReference>
<dbReference type="GO" id="GO:0071897">
    <property type="term" value="P:DNA biosynthetic process"/>
    <property type="evidence" value="ECO:0007669"/>
    <property type="project" value="UniProtKB-ARBA"/>
</dbReference>
<evidence type="ECO:0000313" key="3">
    <source>
        <dbReference type="RefSeq" id="XP_065724842.2"/>
    </source>
</evidence>
<keyword evidence="2" id="KW-1185">Reference proteome</keyword>
<dbReference type="Gene3D" id="2.40.70.10">
    <property type="entry name" value="Acid Proteases"/>
    <property type="match status" value="1"/>
</dbReference>
<proteinExistence type="predicted"/>